<dbReference type="EMBL" id="JYIT01000060">
    <property type="protein sequence ID" value="KJL26862.1"/>
    <property type="molecule type" value="Genomic_DNA"/>
</dbReference>
<feature type="transmembrane region" description="Helical" evidence="2">
    <location>
        <begin position="402"/>
        <end position="427"/>
    </location>
</feature>
<evidence type="ECO:0000313" key="5">
    <source>
        <dbReference type="Proteomes" id="UP000033448"/>
    </source>
</evidence>
<gene>
    <name evidence="4" type="ORF">RL72_00769</name>
</gene>
<feature type="transmembrane region" description="Helical" evidence="2">
    <location>
        <begin position="634"/>
        <end position="653"/>
    </location>
</feature>
<feature type="transmembrane region" description="Helical" evidence="2">
    <location>
        <begin position="350"/>
        <end position="376"/>
    </location>
</feature>
<reference evidence="4 5" key="1">
    <citation type="submission" date="2015-02" db="EMBL/GenBank/DDBJ databases">
        <title>Draft genome sequences of ten Microbacterium spp. with emphasis on heavy metal contaminated environments.</title>
        <authorList>
            <person name="Corretto E."/>
        </authorList>
    </citation>
    <scope>NUCLEOTIDE SEQUENCE [LARGE SCALE GENOMIC DNA]</scope>
    <source>
        <strain evidence="4 5">DSM 23848</strain>
    </source>
</reference>
<name>A0A0F0L159_9MICO</name>
<feature type="transmembrane region" description="Helical" evidence="2">
    <location>
        <begin position="599"/>
        <end position="622"/>
    </location>
</feature>
<dbReference type="SUPFAM" id="SSF53474">
    <property type="entry name" value="alpha/beta-Hydrolases"/>
    <property type="match status" value="1"/>
</dbReference>
<keyword evidence="4" id="KW-0378">Hydrolase</keyword>
<dbReference type="PANTHER" id="PTHR22946">
    <property type="entry name" value="DIENELACTONE HYDROLASE DOMAIN-CONTAINING PROTEIN-RELATED"/>
    <property type="match status" value="1"/>
</dbReference>
<keyword evidence="2" id="KW-0472">Membrane</keyword>
<feature type="transmembrane region" description="Helical" evidence="2">
    <location>
        <begin position="439"/>
        <end position="457"/>
    </location>
</feature>
<dbReference type="AlphaFoldDB" id="A0A0F0L159"/>
<sequence length="657" mass="72666">MSQEKTSVNARRWTTSWTWLRNTHRTPGVMLVVALVICLGSSLLASGVTSGWGAVKVDNLRVETQSGHLLAAQLLVPESASAQEPAPAIVATHGWSDNAELQESFFIEYARRGFVVIAIDMYSHGDSEVVGSQAFWDEDNGANGTYDAVKYLATLPYVDTRRIGVTGHSNGAWSCNVAVLMDNEAETPLISAVFLVNNDAIYTAAESVNSPDAGYTDLYRFGKYLDATDTDYTNVYGDRDVGVVASQHDFLFHRTVQEDGTLTSPVDFIEQPVAQSFLYFGQDPTGREPRASNTMYTESVDGEHAIRAIYNPDLVHTQGFISTSVVASGVEFFEAALNPPHPLPGDNQVWPWKVLLSTLGVIGLLLFFTSFILVMLRTRLFGVLRTNEEVLPLPATKVGKRWLWGGLIAAGVFGALSYPVAWVLGIALRPGFIAQERSWTLGLWALANGLFVLLLLWRYYRKHGKANGPDLRKSGVLLDRTKWGKTILLGLLAPTAVYAIVFVTSYLFNVDYHTWILFSFRTFNADKLATMAIIFPLMLFFYIINSIAVNVFNNISIGRRPWVNTLIVTVFNPLGPVLFFLVTYGYFYTTGLMPFDQLGWGISTMGGWLISVVAVLTVAAFLSRVIYRHTRNPYIHAIAFSAMITVMTCSNALTVQT</sequence>
<keyword evidence="2" id="KW-0812">Transmembrane</keyword>
<feature type="transmembrane region" description="Helical" evidence="2">
    <location>
        <begin position="528"/>
        <end position="552"/>
    </location>
</feature>
<dbReference type="PATRIC" id="fig|582680.7.peg.796"/>
<comment type="caution">
    <text evidence="4">The sequence shown here is derived from an EMBL/GenBank/DDBJ whole genome shotgun (WGS) entry which is preliminary data.</text>
</comment>
<keyword evidence="5" id="KW-1185">Reference proteome</keyword>
<feature type="transmembrane region" description="Helical" evidence="2">
    <location>
        <begin position="564"/>
        <end position="587"/>
    </location>
</feature>
<accession>A0A0F0L159</accession>
<keyword evidence="2" id="KW-1133">Transmembrane helix</keyword>
<dbReference type="Pfam" id="PF02129">
    <property type="entry name" value="Peptidase_S15"/>
    <property type="match status" value="1"/>
</dbReference>
<dbReference type="OrthoDB" id="9805123at2"/>
<dbReference type="GO" id="GO:0016787">
    <property type="term" value="F:hydrolase activity"/>
    <property type="evidence" value="ECO:0007669"/>
    <property type="project" value="UniProtKB-KW"/>
</dbReference>
<dbReference type="Proteomes" id="UP000033448">
    <property type="component" value="Unassembled WGS sequence"/>
</dbReference>
<dbReference type="InterPro" id="IPR000383">
    <property type="entry name" value="Xaa-Pro-like_dom"/>
</dbReference>
<protein>
    <submittedName>
        <fullName evidence="4">Alpha/beta hydrolase family protein</fullName>
    </submittedName>
</protein>
<dbReference type="Gene3D" id="3.40.50.1820">
    <property type="entry name" value="alpha/beta hydrolase"/>
    <property type="match status" value="1"/>
</dbReference>
<comment type="similarity">
    <text evidence="1">Belongs to the AB hydrolase superfamily.</text>
</comment>
<dbReference type="InterPro" id="IPR029058">
    <property type="entry name" value="AB_hydrolase_fold"/>
</dbReference>
<evidence type="ECO:0000256" key="2">
    <source>
        <dbReference type="SAM" id="Phobius"/>
    </source>
</evidence>
<dbReference type="InterPro" id="IPR050261">
    <property type="entry name" value="FrsA_esterase"/>
</dbReference>
<evidence type="ECO:0000313" key="4">
    <source>
        <dbReference type="EMBL" id="KJL26862.1"/>
    </source>
</evidence>
<feature type="domain" description="Xaa-Pro dipeptidyl-peptidase-like" evidence="3">
    <location>
        <begin position="67"/>
        <end position="205"/>
    </location>
</feature>
<evidence type="ECO:0000256" key="1">
    <source>
        <dbReference type="ARBA" id="ARBA00008645"/>
    </source>
</evidence>
<organism evidence="4 5">
    <name type="scientific">Microbacterium azadirachtae</name>
    <dbReference type="NCBI Taxonomy" id="582680"/>
    <lineage>
        <taxon>Bacteria</taxon>
        <taxon>Bacillati</taxon>
        <taxon>Actinomycetota</taxon>
        <taxon>Actinomycetes</taxon>
        <taxon>Micrococcales</taxon>
        <taxon>Microbacteriaceae</taxon>
        <taxon>Microbacterium</taxon>
    </lineage>
</organism>
<proteinExistence type="inferred from homology"/>
<evidence type="ECO:0000259" key="3">
    <source>
        <dbReference type="Pfam" id="PF02129"/>
    </source>
</evidence>
<feature type="transmembrane region" description="Helical" evidence="2">
    <location>
        <begin position="487"/>
        <end position="508"/>
    </location>
</feature>